<evidence type="ECO:0000313" key="2">
    <source>
        <dbReference type="Proteomes" id="UP000680348"/>
    </source>
</evidence>
<evidence type="ECO:0000313" key="1">
    <source>
        <dbReference type="EMBL" id="MBS3649661.1"/>
    </source>
</evidence>
<keyword evidence="2" id="KW-1185">Reference proteome</keyword>
<proteinExistence type="predicted"/>
<accession>A0A942E272</accession>
<dbReference type="AlphaFoldDB" id="A0A942E272"/>
<dbReference type="EMBL" id="JAGWCR010000006">
    <property type="protein sequence ID" value="MBS3649661.1"/>
    <property type="molecule type" value="Genomic_DNA"/>
</dbReference>
<dbReference type="RefSeq" id="WP_188255207.1">
    <property type="nucleotide sequence ID" value="NZ_JABVCF010000006.1"/>
</dbReference>
<comment type="caution">
    <text evidence="1">The sequence shown here is derived from an EMBL/GenBank/DDBJ whole genome shotgun (WGS) entry which is preliminary data.</text>
</comment>
<name>A0A942E272_9HYPH</name>
<dbReference type="Proteomes" id="UP000680348">
    <property type="component" value="Unassembled WGS sequence"/>
</dbReference>
<organism evidence="1 2">
    <name type="scientific">Pseudaminobacter soli</name>
    <name type="common">ex Zhang et al. 2022</name>
    <dbReference type="NCBI Taxonomy" id="2831468"/>
    <lineage>
        <taxon>Bacteria</taxon>
        <taxon>Pseudomonadati</taxon>
        <taxon>Pseudomonadota</taxon>
        <taxon>Alphaproteobacteria</taxon>
        <taxon>Hyphomicrobiales</taxon>
        <taxon>Phyllobacteriaceae</taxon>
        <taxon>Pseudaminobacter</taxon>
    </lineage>
</organism>
<gene>
    <name evidence="1" type="ORF">KEU06_13695</name>
</gene>
<sequence length="68" mass="7495">MTSTNLTPKKIELIDWLVQTVSLHGPAPDSSNQMKAAHIAAMRVQRGPISESELRAVIYDALFHAEHA</sequence>
<reference evidence="1" key="1">
    <citation type="submission" date="2021-04" db="EMBL/GenBank/DDBJ databases">
        <title>Pseudaminobacter soli sp. nov., isolated from paddy soil contaminated by heavy metals.</title>
        <authorList>
            <person name="Zhang K."/>
        </authorList>
    </citation>
    <scope>NUCLEOTIDE SEQUENCE</scope>
    <source>
        <strain evidence="1">19-2017</strain>
    </source>
</reference>
<protein>
    <submittedName>
        <fullName evidence="1">Uncharacterized protein</fullName>
    </submittedName>
</protein>